<feature type="signal peptide" evidence="1">
    <location>
        <begin position="1"/>
        <end position="18"/>
    </location>
</feature>
<evidence type="ECO:0000313" key="2">
    <source>
        <dbReference type="EMBL" id="VDN31302.1"/>
    </source>
</evidence>
<dbReference type="Proteomes" id="UP000271098">
    <property type="component" value="Unassembled WGS sequence"/>
</dbReference>
<keyword evidence="3" id="KW-1185">Reference proteome</keyword>
<evidence type="ECO:0000313" key="3">
    <source>
        <dbReference type="Proteomes" id="UP000271098"/>
    </source>
</evidence>
<dbReference type="EMBL" id="UYRT01086400">
    <property type="protein sequence ID" value="VDN31302.1"/>
    <property type="molecule type" value="Genomic_DNA"/>
</dbReference>
<organism evidence="4">
    <name type="scientific">Gongylonema pulchrum</name>
    <dbReference type="NCBI Taxonomy" id="637853"/>
    <lineage>
        <taxon>Eukaryota</taxon>
        <taxon>Metazoa</taxon>
        <taxon>Ecdysozoa</taxon>
        <taxon>Nematoda</taxon>
        <taxon>Chromadorea</taxon>
        <taxon>Rhabditida</taxon>
        <taxon>Spirurina</taxon>
        <taxon>Spiruromorpha</taxon>
        <taxon>Spiruroidea</taxon>
        <taxon>Gongylonematidae</taxon>
        <taxon>Gongylonema</taxon>
    </lineage>
</organism>
<sequence length="173" mass="19506">MIFFVWSLVLSAVQYARRQRLMSVLAEYFITNCSRTTVLICRRIPFLSCFSRYTSSTERFAGAIDNALRKTNSEPCLPASHVLTPIYRTEEVEFVVVPNVAQLDIIDWNVFSPPTLGSIPRVYFVAFLGTITESCEQITDEIICTDTATATSSEFSTTSDYDFSSGFMPVLFI</sequence>
<proteinExistence type="predicted"/>
<accession>A0A183EB82</accession>
<reference evidence="2 3" key="2">
    <citation type="submission" date="2018-11" db="EMBL/GenBank/DDBJ databases">
        <authorList>
            <consortium name="Pathogen Informatics"/>
        </authorList>
    </citation>
    <scope>NUCLEOTIDE SEQUENCE [LARGE SCALE GENOMIC DNA]</scope>
</reference>
<protein>
    <submittedName>
        <fullName evidence="4">Secreted protein</fullName>
    </submittedName>
</protein>
<keyword evidence="1" id="KW-0732">Signal</keyword>
<dbReference type="WBParaSite" id="GPUH_0001824801-mRNA-1">
    <property type="protein sequence ID" value="GPUH_0001824801-mRNA-1"/>
    <property type="gene ID" value="GPUH_0001824801"/>
</dbReference>
<feature type="chain" id="PRO_5043139082" evidence="1">
    <location>
        <begin position="19"/>
        <end position="173"/>
    </location>
</feature>
<evidence type="ECO:0000256" key="1">
    <source>
        <dbReference type="SAM" id="SignalP"/>
    </source>
</evidence>
<gene>
    <name evidence="2" type="ORF">GPUH_LOCUS18225</name>
</gene>
<name>A0A183EB82_9BILA</name>
<reference evidence="4" key="1">
    <citation type="submission" date="2016-06" db="UniProtKB">
        <authorList>
            <consortium name="WormBaseParasite"/>
        </authorList>
    </citation>
    <scope>IDENTIFICATION</scope>
</reference>
<dbReference type="OrthoDB" id="5866061at2759"/>
<evidence type="ECO:0000313" key="4">
    <source>
        <dbReference type="WBParaSite" id="GPUH_0001824801-mRNA-1"/>
    </source>
</evidence>
<dbReference type="AlphaFoldDB" id="A0A183EB82"/>